<protein>
    <submittedName>
        <fullName evidence="1">Uncharacterized protein</fullName>
    </submittedName>
</protein>
<reference evidence="1" key="2">
    <citation type="submission" date="2013-09" db="EMBL/GenBank/DDBJ databases">
        <title>Draft genome sequence of Streptococcus infantarius subsp. infantarius ATCC BAA-102.</title>
        <authorList>
            <person name="Sudarsanam P."/>
            <person name="Ley R."/>
            <person name="Guruge J."/>
            <person name="Turnbaugh P.J."/>
            <person name="Mahowald M."/>
            <person name="Liep D."/>
            <person name="Gordon J."/>
        </authorList>
    </citation>
    <scope>NUCLEOTIDE SEQUENCE</scope>
    <source>
        <strain evidence="1">ATCC BAA-102</strain>
    </source>
</reference>
<gene>
    <name evidence="1" type="ORF">STRINF_01716</name>
</gene>
<proteinExistence type="predicted"/>
<dbReference type="Proteomes" id="UP000005602">
    <property type="component" value="Unassembled WGS sequence"/>
</dbReference>
<sequence length="39" mass="4564">MSSYLNSQILNNQKAWNNCSKLFLIINNRRGEVIELLLI</sequence>
<dbReference type="EMBL" id="ABJK02000022">
    <property type="protein sequence ID" value="EDT46712.1"/>
    <property type="molecule type" value="Genomic_DNA"/>
</dbReference>
<evidence type="ECO:0000313" key="1">
    <source>
        <dbReference type="EMBL" id="EDT46712.1"/>
    </source>
</evidence>
<keyword evidence="2" id="KW-1185">Reference proteome</keyword>
<reference evidence="1" key="1">
    <citation type="submission" date="2008-03" db="EMBL/GenBank/DDBJ databases">
        <authorList>
            <person name="Fulton L."/>
            <person name="Clifton S."/>
            <person name="Fulton B."/>
            <person name="Xu J."/>
            <person name="Minx P."/>
            <person name="Pepin K.H."/>
            <person name="Johnson M."/>
            <person name="Thiruvilangam P."/>
            <person name="Bhonagiri V."/>
            <person name="Nash W.E."/>
            <person name="Mardis E.R."/>
            <person name="Wilson R.K."/>
        </authorList>
    </citation>
    <scope>NUCLEOTIDE SEQUENCE [LARGE SCALE GENOMIC DNA]</scope>
    <source>
        <strain evidence="1">ATCC BAA-102</strain>
    </source>
</reference>
<accession>A0ABM9XC06</accession>
<evidence type="ECO:0000313" key="2">
    <source>
        <dbReference type="Proteomes" id="UP000005602"/>
    </source>
</evidence>
<organism evidence="1 2">
    <name type="scientific">Streptococcus infantarius subsp. infantarius ATCC BAA-102</name>
    <dbReference type="NCBI Taxonomy" id="471872"/>
    <lineage>
        <taxon>Bacteria</taxon>
        <taxon>Bacillati</taxon>
        <taxon>Bacillota</taxon>
        <taxon>Bacilli</taxon>
        <taxon>Lactobacillales</taxon>
        <taxon>Streptococcaceae</taxon>
        <taxon>Streptococcus</taxon>
    </lineage>
</organism>
<name>A0ABM9XC06_9STRE</name>
<comment type="caution">
    <text evidence="1">The sequence shown here is derived from an EMBL/GenBank/DDBJ whole genome shotgun (WGS) entry which is preliminary data.</text>
</comment>